<feature type="disulfide bond" evidence="6">
    <location>
        <begin position="214"/>
        <end position="223"/>
    </location>
</feature>
<keyword evidence="1 6" id="KW-0245">EGF-like domain</keyword>
<evidence type="ECO:0000256" key="2">
    <source>
        <dbReference type="ARBA" id="ARBA00022729"/>
    </source>
</evidence>
<dbReference type="SMART" id="SM00584">
    <property type="entry name" value="TLDc"/>
    <property type="match status" value="1"/>
</dbReference>
<dbReference type="SMART" id="SM00181">
    <property type="entry name" value="EGF"/>
    <property type="match status" value="3"/>
</dbReference>
<dbReference type="InterPro" id="IPR009030">
    <property type="entry name" value="Growth_fac_rcpt_cys_sf"/>
</dbReference>
<dbReference type="AlphaFoldDB" id="A0A7D9IQ02"/>
<feature type="disulfide bond" evidence="6">
    <location>
        <begin position="175"/>
        <end position="184"/>
    </location>
</feature>
<dbReference type="InterPro" id="IPR001881">
    <property type="entry name" value="EGF-like_Ca-bd_dom"/>
</dbReference>
<evidence type="ECO:0000256" key="5">
    <source>
        <dbReference type="ARBA" id="ARBA00023180"/>
    </source>
</evidence>
<dbReference type="SMART" id="SM00179">
    <property type="entry name" value="EGF_CA"/>
    <property type="match status" value="3"/>
</dbReference>
<reference evidence="7" key="1">
    <citation type="submission" date="2020-04" db="EMBL/GenBank/DDBJ databases">
        <authorList>
            <person name="Alioto T."/>
            <person name="Alioto T."/>
            <person name="Gomez Garrido J."/>
        </authorList>
    </citation>
    <scope>NUCLEOTIDE SEQUENCE</scope>
    <source>
        <strain evidence="7">A484AB</strain>
    </source>
</reference>
<dbReference type="PROSITE" id="PS51886">
    <property type="entry name" value="TLDC"/>
    <property type="match status" value="1"/>
</dbReference>
<dbReference type="EMBL" id="CACRXK020007052">
    <property type="protein sequence ID" value="CAB4011167.1"/>
    <property type="molecule type" value="Genomic_DNA"/>
</dbReference>
<evidence type="ECO:0000256" key="4">
    <source>
        <dbReference type="ARBA" id="ARBA00023157"/>
    </source>
</evidence>
<evidence type="ECO:0000313" key="8">
    <source>
        <dbReference type="Proteomes" id="UP001152795"/>
    </source>
</evidence>
<comment type="caution">
    <text evidence="6">Lacks conserved residue(s) required for the propagation of feature annotation.</text>
</comment>
<evidence type="ECO:0000256" key="6">
    <source>
        <dbReference type="PROSITE-ProRule" id="PRU00076"/>
    </source>
</evidence>
<comment type="caution">
    <text evidence="7">The sequence shown here is derived from an EMBL/GenBank/DDBJ whole genome shotgun (WGS) entry which is preliminary data.</text>
</comment>
<protein>
    <submittedName>
        <fullName evidence="7">Basement membrane-specific heparan sulfate proteoglycan core -like</fullName>
    </submittedName>
</protein>
<name>A0A7D9IQ02_PARCT</name>
<keyword evidence="8" id="KW-1185">Reference proteome</keyword>
<dbReference type="PROSITE" id="PS50026">
    <property type="entry name" value="EGF_3"/>
    <property type="match status" value="3"/>
</dbReference>
<keyword evidence="4 6" id="KW-1015">Disulfide bond</keyword>
<dbReference type="Pfam" id="PF00008">
    <property type="entry name" value="EGF"/>
    <property type="match status" value="2"/>
</dbReference>
<keyword evidence="2" id="KW-0732">Signal</keyword>
<keyword evidence="3" id="KW-0677">Repeat</keyword>
<dbReference type="GO" id="GO:0005509">
    <property type="term" value="F:calcium ion binding"/>
    <property type="evidence" value="ECO:0007669"/>
    <property type="project" value="InterPro"/>
</dbReference>
<dbReference type="Pfam" id="PF07534">
    <property type="entry name" value="TLD"/>
    <property type="match status" value="1"/>
</dbReference>
<dbReference type="FunFam" id="2.10.25.10:FF:000472">
    <property type="entry name" value="Uncharacterized protein, isoform A"/>
    <property type="match status" value="1"/>
</dbReference>
<accession>A0A7D9IQ02</accession>
<evidence type="ECO:0000256" key="1">
    <source>
        <dbReference type="ARBA" id="ARBA00022536"/>
    </source>
</evidence>
<dbReference type="InterPro" id="IPR000742">
    <property type="entry name" value="EGF"/>
</dbReference>
<dbReference type="InterPro" id="IPR051022">
    <property type="entry name" value="Notch_Cell-Fate_Det"/>
</dbReference>
<proteinExistence type="predicted"/>
<dbReference type="InterPro" id="IPR006571">
    <property type="entry name" value="TLDc_dom"/>
</dbReference>
<dbReference type="Proteomes" id="UP001152795">
    <property type="component" value="Unassembled WGS sequence"/>
</dbReference>
<dbReference type="PANTHER" id="PTHR24049">
    <property type="entry name" value="CRUMBS FAMILY MEMBER"/>
    <property type="match status" value="1"/>
</dbReference>
<gene>
    <name evidence="7" type="ORF">PACLA_8A013995</name>
</gene>
<dbReference type="CDD" id="cd00054">
    <property type="entry name" value="EGF_CA"/>
    <property type="match status" value="3"/>
</dbReference>
<dbReference type="FunFam" id="2.10.25.10:FF:000173">
    <property type="entry name" value="Neurogenic locus notch protein 2"/>
    <property type="match status" value="1"/>
</dbReference>
<dbReference type="PROSITE" id="PS00022">
    <property type="entry name" value="EGF_1"/>
    <property type="match status" value="4"/>
</dbReference>
<dbReference type="Gene3D" id="2.10.25.10">
    <property type="entry name" value="Laminin"/>
    <property type="match status" value="3"/>
</dbReference>
<feature type="disulfide bond" evidence="6">
    <location>
        <begin position="136"/>
        <end position="145"/>
    </location>
</feature>
<evidence type="ECO:0000313" key="7">
    <source>
        <dbReference type="EMBL" id="CAB4011167.1"/>
    </source>
</evidence>
<keyword evidence="5" id="KW-0325">Glycoprotein</keyword>
<dbReference type="SUPFAM" id="SSF57184">
    <property type="entry name" value="Growth factor receptor domain"/>
    <property type="match status" value="1"/>
</dbReference>
<dbReference type="OrthoDB" id="5986392at2759"/>
<organism evidence="7 8">
    <name type="scientific">Paramuricea clavata</name>
    <name type="common">Red gorgonian</name>
    <name type="synonym">Violescent sea-whip</name>
    <dbReference type="NCBI Taxonomy" id="317549"/>
    <lineage>
        <taxon>Eukaryota</taxon>
        <taxon>Metazoa</taxon>
        <taxon>Cnidaria</taxon>
        <taxon>Anthozoa</taxon>
        <taxon>Octocorallia</taxon>
        <taxon>Malacalcyonacea</taxon>
        <taxon>Plexauridae</taxon>
        <taxon>Paramuricea</taxon>
    </lineage>
</organism>
<evidence type="ECO:0000256" key="3">
    <source>
        <dbReference type="ARBA" id="ARBA00022737"/>
    </source>
</evidence>
<dbReference type="PROSITE" id="PS01186">
    <property type="entry name" value="EGF_2"/>
    <property type="match status" value="3"/>
</dbReference>
<sequence length="413" mass="45525">MKSVKPNLLVVYALVGNQLNRRRHSGKNNLEGHLAFVERTRPSYFEIEEKRRSNHLKMLRLSASFVALLFVTAKILAEDVCKNSGTPVTGTHQKCDCATGFKGFDCSQKVTVCDGNPCRNSAVCVDNDDGTFTCKCQPNYEGILCEKKVRPCDKQPCKNNGNCSDDGVKCFKCECPDGFKGFDCSKKVLPCEVSPCQNGGVCSNEENGSFKCTCTTGYAGLVCTRKETLFASTVLEGNSEWIDQLQKWLPSQLQKKKMKLCYRASDNGWASSTFHNFCDNKGPTVVLVQAGKYVFGGYAAEAWGGSARYIKSDTSFLFSFSNRDSLEPFKSPVYQNSANAMYTNNGYGPTFGAHDIYIANNANGGIASYTNFGYSYKPPSGYKYGGQEAKQLLAGSYNFTPSDVEVYYFDNGK</sequence>